<dbReference type="EC" id="4.2.1.136" evidence="19"/>
<keyword evidence="6 17" id="KW-0547">Nucleotide-binding</keyword>
<feature type="binding site" evidence="18">
    <location>
        <position position="155"/>
    </location>
    <ligand>
        <name>K(+)</name>
        <dbReference type="ChEBI" id="CHEBI:29103"/>
    </ligand>
</feature>
<dbReference type="GO" id="GO:0046872">
    <property type="term" value="F:metal ion binding"/>
    <property type="evidence" value="ECO:0007669"/>
    <property type="project" value="UniProtKB-UniRule"/>
</dbReference>
<comment type="cofactor">
    <cofactor evidence="17">
        <name>Mg(2+)</name>
        <dbReference type="ChEBI" id="CHEBI:18420"/>
    </cofactor>
</comment>
<comment type="catalytic activity">
    <reaction evidence="1 18 19">
        <text>(6R)-NADHX = (6S)-NADHX</text>
        <dbReference type="Rhea" id="RHEA:32215"/>
        <dbReference type="ChEBI" id="CHEBI:64074"/>
        <dbReference type="ChEBI" id="CHEBI:64075"/>
        <dbReference type="EC" id="5.1.99.6"/>
    </reaction>
</comment>
<feature type="binding site" evidence="18">
    <location>
        <position position="134"/>
    </location>
    <ligand>
        <name>(6S)-NADPHX</name>
        <dbReference type="ChEBI" id="CHEBI:64076"/>
    </ligand>
</feature>
<feature type="binding site" evidence="18">
    <location>
        <position position="58"/>
    </location>
    <ligand>
        <name>K(+)</name>
        <dbReference type="ChEBI" id="CHEBI:29103"/>
    </ligand>
</feature>
<evidence type="ECO:0000256" key="1">
    <source>
        <dbReference type="ARBA" id="ARBA00000013"/>
    </source>
</evidence>
<evidence type="ECO:0000256" key="6">
    <source>
        <dbReference type="ARBA" id="ARBA00022741"/>
    </source>
</evidence>
<evidence type="ECO:0000256" key="12">
    <source>
        <dbReference type="ARBA" id="ARBA00023239"/>
    </source>
</evidence>
<dbReference type="NCBIfam" id="TIGR00196">
    <property type="entry name" value="yjeF_cterm"/>
    <property type="match status" value="1"/>
</dbReference>
<dbReference type="InterPro" id="IPR029056">
    <property type="entry name" value="Ribokinase-like"/>
</dbReference>
<dbReference type="InterPro" id="IPR004443">
    <property type="entry name" value="YjeF_N_dom"/>
</dbReference>
<evidence type="ECO:0000256" key="16">
    <source>
        <dbReference type="ARBA" id="ARBA00049209"/>
    </source>
</evidence>
<feature type="binding site" evidence="18">
    <location>
        <position position="152"/>
    </location>
    <ligand>
        <name>(6S)-NADPHX</name>
        <dbReference type="ChEBI" id="CHEBI:64076"/>
    </ligand>
</feature>
<evidence type="ECO:0000256" key="8">
    <source>
        <dbReference type="ARBA" id="ARBA00022857"/>
    </source>
</evidence>
<evidence type="ECO:0000259" key="21">
    <source>
        <dbReference type="PROSITE" id="PS51385"/>
    </source>
</evidence>
<evidence type="ECO:0000256" key="15">
    <source>
        <dbReference type="ARBA" id="ARBA00048238"/>
    </source>
</evidence>
<comment type="catalytic activity">
    <reaction evidence="16 17 19">
        <text>(6S)-NADPHX + ADP = AMP + phosphate + NADPH + H(+)</text>
        <dbReference type="Rhea" id="RHEA:32235"/>
        <dbReference type="ChEBI" id="CHEBI:15378"/>
        <dbReference type="ChEBI" id="CHEBI:43474"/>
        <dbReference type="ChEBI" id="CHEBI:57783"/>
        <dbReference type="ChEBI" id="CHEBI:64076"/>
        <dbReference type="ChEBI" id="CHEBI:456215"/>
        <dbReference type="ChEBI" id="CHEBI:456216"/>
        <dbReference type="EC" id="4.2.1.136"/>
    </reaction>
</comment>
<dbReference type="PROSITE" id="PS51385">
    <property type="entry name" value="YJEF_N"/>
    <property type="match status" value="1"/>
</dbReference>
<dbReference type="CDD" id="cd01171">
    <property type="entry name" value="YXKO-related"/>
    <property type="match status" value="1"/>
</dbReference>
<keyword evidence="5 18" id="KW-0479">Metal-binding</keyword>
<dbReference type="GO" id="GO:0005524">
    <property type="term" value="F:ATP binding"/>
    <property type="evidence" value="ECO:0007669"/>
    <property type="project" value="UniProtKB-UniRule"/>
</dbReference>
<dbReference type="EMBL" id="CP060635">
    <property type="protein sequence ID" value="QNM09532.1"/>
    <property type="molecule type" value="Genomic_DNA"/>
</dbReference>
<keyword evidence="13" id="KW-0511">Multifunctional enzyme</keyword>
<dbReference type="PIRSF" id="PIRSF017184">
    <property type="entry name" value="Nnr"/>
    <property type="match status" value="1"/>
</dbReference>
<feature type="binding site" evidence="18">
    <location>
        <begin position="57"/>
        <end position="61"/>
    </location>
    <ligand>
        <name>(6S)-NADPHX</name>
        <dbReference type="ChEBI" id="CHEBI:64076"/>
    </ligand>
</feature>
<feature type="binding site" evidence="17">
    <location>
        <position position="318"/>
    </location>
    <ligand>
        <name>(6S)-NADPHX</name>
        <dbReference type="ChEBI" id="CHEBI:64076"/>
    </ligand>
</feature>
<dbReference type="AlphaFoldDB" id="A0A7G9GFF0"/>
<dbReference type="HAMAP" id="MF_01966">
    <property type="entry name" value="NADHX_epimerase"/>
    <property type="match status" value="1"/>
</dbReference>
<feature type="binding site" evidence="17">
    <location>
        <position position="436"/>
    </location>
    <ligand>
        <name>(6S)-NADPHX</name>
        <dbReference type="ChEBI" id="CHEBI:64076"/>
    </ligand>
</feature>
<dbReference type="Gene3D" id="3.40.1190.20">
    <property type="match status" value="1"/>
</dbReference>
<dbReference type="InterPro" id="IPR030677">
    <property type="entry name" value="Nnr"/>
</dbReference>
<dbReference type="InterPro" id="IPR036652">
    <property type="entry name" value="YjeF_N_dom_sf"/>
</dbReference>
<feature type="domain" description="YjeF N-terminal" evidence="21">
    <location>
        <begin position="10"/>
        <end position="209"/>
    </location>
</feature>
<organism evidence="22 23">
    <name type="scientific">Wansuia hejianensis</name>
    <dbReference type="NCBI Taxonomy" id="2763667"/>
    <lineage>
        <taxon>Bacteria</taxon>
        <taxon>Bacillati</taxon>
        <taxon>Bacillota</taxon>
        <taxon>Clostridia</taxon>
        <taxon>Lachnospirales</taxon>
        <taxon>Lachnospiraceae</taxon>
        <taxon>Wansuia</taxon>
    </lineage>
</organism>
<evidence type="ECO:0000256" key="18">
    <source>
        <dbReference type="HAMAP-Rule" id="MF_01966"/>
    </source>
</evidence>
<dbReference type="EC" id="5.1.99.6" evidence="19"/>
<comment type="cofactor">
    <cofactor evidence="18 19">
        <name>K(+)</name>
        <dbReference type="ChEBI" id="CHEBI:29103"/>
    </cofactor>
    <text evidence="18 19">Binds 1 potassium ion per subunit.</text>
</comment>
<dbReference type="GO" id="GO:0052856">
    <property type="term" value="F:NAD(P)HX epimerase activity"/>
    <property type="evidence" value="ECO:0007669"/>
    <property type="project" value="UniProtKB-UniRule"/>
</dbReference>
<name>A0A7G9GFF0_9FIRM</name>
<reference evidence="22 23" key="1">
    <citation type="submission" date="2020-08" db="EMBL/GenBank/DDBJ databases">
        <authorList>
            <person name="Liu C."/>
            <person name="Sun Q."/>
        </authorList>
    </citation>
    <scope>NUCLEOTIDE SEQUENCE [LARGE SCALE GENOMIC DNA]</scope>
    <source>
        <strain evidence="22 23">NSJ-29</strain>
    </source>
</reference>
<comment type="catalytic activity">
    <reaction evidence="15 17 19">
        <text>(6S)-NADHX + ADP = AMP + phosphate + NADH + H(+)</text>
        <dbReference type="Rhea" id="RHEA:32223"/>
        <dbReference type="ChEBI" id="CHEBI:15378"/>
        <dbReference type="ChEBI" id="CHEBI:43474"/>
        <dbReference type="ChEBI" id="CHEBI:57945"/>
        <dbReference type="ChEBI" id="CHEBI:64074"/>
        <dbReference type="ChEBI" id="CHEBI:456215"/>
        <dbReference type="ChEBI" id="CHEBI:456216"/>
        <dbReference type="EC" id="4.2.1.136"/>
    </reaction>
</comment>
<comment type="function">
    <text evidence="14 19">Bifunctional enzyme that catalyzes the epimerization of the S- and R-forms of NAD(P)HX and the dehydration of the S-form of NAD(P)HX at the expense of ADP, which is converted to AMP. This allows the repair of both epimers of NAD(P)HX, a damaged form of NAD(P)H that is a result of enzymatic or heat-dependent hydration.</text>
</comment>
<dbReference type="PANTHER" id="PTHR12592">
    <property type="entry name" value="ATP-DEPENDENT (S)-NAD(P)H-HYDRATE DEHYDRATASE FAMILY MEMBER"/>
    <property type="match status" value="1"/>
</dbReference>
<comment type="similarity">
    <text evidence="18">Belongs to the NnrE/AIBP family.</text>
</comment>
<feature type="domain" description="YjeF C-terminal" evidence="20">
    <location>
        <begin position="218"/>
        <end position="493"/>
    </location>
</feature>
<feature type="binding site" evidence="17">
    <location>
        <position position="435"/>
    </location>
    <ligand>
        <name>AMP</name>
        <dbReference type="ChEBI" id="CHEBI:456215"/>
    </ligand>
</feature>
<evidence type="ECO:0000256" key="5">
    <source>
        <dbReference type="ARBA" id="ARBA00022723"/>
    </source>
</evidence>
<dbReference type="GO" id="GO:0110051">
    <property type="term" value="P:metabolite repair"/>
    <property type="evidence" value="ECO:0007669"/>
    <property type="project" value="TreeGrafter"/>
</dbReference>
<dbReference type="PANTHER" id="PTHR12592:SF0">
    <property type="entry name" value="ATP-DEPENDENT (S)-NAD(P)H-HYDRATE DEHYDRATASE"/>
    <property type="match status" value="1"/>
</dbReference>
<feature type="binding site" evidence="17">
    <location>
        <begin position="406"/>
        <end position="410"/>
    </location>
    <ligand>
        <name>AMP</name>
        <dbReference type="ChEBI" id="CHEBI:456215"/>
    </ligand>
</feature>
<comment type="function">
    <text evidence="18">Catalyzes the epimerization of the S- and R-forms of NAD(P)HX, a damaged form of NAD(P)H that is a result of enzymatic or heat-dependent hydration. This is a prerequisite for the S-specific NAD(P)H-hydrate dehydratase to allow the repair of both epimers of NAD(P)HX.</text>
</comment>
<comment type="similarity">
    <text evidence="4 19">In the C-terminal section; belongs to the NnrD/CARKD family.</text>
</comment>
<evidence type="ECO:0000256" key="4">
    <source>
        <dbReference type="ARBA" id="ARBA00009524"/>
    </source>
</evidence>
<evidence type="ECO:0000313" key="22">
    <source>
        <dbReference type="EMBL" id="QNM09532.1"/>
    </source>
</evidence>
<dbReference type="Pfam" id="PF01256">
    <property type="entry name" value="Carb_kinase"/>
    <property type="match status" value="1"/>
</dbReference>
<evidence type="ECO:0000256" key="9">
    <source>
        <dbReference type="ARBA" id="ARBA00022958"/>
    </source>
</evidence>
<evidence type="ECO:0000256" key="3">
    <source>
        <dbReference type="ARBA" id="ARBA00006001"/>
    </source>
</evidence>
<dbReference type="Proteomes" id="UP000515860">
    <property type="component" value="Chromosome"/>
</dbReference>
<evidence type="ECO:0000256" key="2">
    <source>
        <dbReference type="ARBA" id="ARBA00000909"/>
    </source>
</evidence>
<feature type="binding site" evidence="17">
    <location>
        <position position="369"/>
    </location>
    <ligand>
        <name>(6S)-NADPHX</name>
        <dbReference type="ChEBI" id="CHEBI:64076"/>
    </ligand>
</feature>
<evidence type="ECO:0000256" key="11">
    <source>
        <dbReference type="ARBA" id="ARBA00023235"/>
    </source>
</evidence>
<feature type="binding site" evidence="17">
    <location>
        <position position="253"/>
    </location>
    <ligand>
        <name>(6S)-NADPHX</name>
        <dbReference type="ChEBI" id="CHEBI:64076"/>
    </ligand>
</feature>
<protein>
    <recommendedName>
        <fullName evidence="19">Bifunctional NAD(P)H-hydrate repair enzyme</fullName>
    </recommendedName>
    <alternativeName>
        <fullName evidence="19">Nicotinamide nucleotide repair protein</fullName>
    </alternativeName>
    <domain>
        <recommendedName>
            <fullName evidence="19">ADP-dependent (S)-NAD(P)H-hydrate dehydratase</fullName>
            <ecNumber evidence="19">4.2.1.136</ecNumber>
        </recommendedName>
        <alternativeName>
            <fullName evidence="19">ADP-dependent NAD(P)HX dehydratase</fullName>
        </alternativeName>
    </domain>
    <domain>
        <recommendedName>
            <fullName evidence="19">NAD(P)H-hydrate epimerase</fullName>
            <ecNumber evidence="19">5.1.99.6</ecNumber>
        </recommendedName>
    </domain>
</protein>
<keyword evidence="23" id="KW-1185">Reference proteome</keyword>
<evidence type="ECO:0000259" key="20">
    <source>
        <dbReference type="PROSITE" id="PS51383"/>
    </source>
</evidence>
<keyword evidence="11 18" id="KW-0413">Isomerase</keyword>
<evidence type="ECO:0000256" key="14">
    <source>
        <dbReference type="ARBA" id="ARBA00025153"/>
    </source>
</evidence>
<dbReference type="KEGG" id="whj:H9Q79_04380"/>
<keyword evidence="10 17" id="KW-0520">NAD</keyword>
<comment type="similarity">
    <text evidence="17">Belongs to the NnrD/CARKD family.</text>
</comment>
<dbReference type="HAMAP" id="MF_01965">
    <property type="entry name" value="NADHX_dehydratase"/>
    <property type="match status" value="1"/>
</dbReference>
<proteinExistence type="inferred from homology"/>
<dbReference type="GO" id="GO:0046496">
    <property type="term" value="P:nicotinamide nucleotide metabolic process"/>
    <property type="evidence" value="ECO:0007669"/>
    <property type="project" value="UniProtKB-UniRule"/>
</dbReference>
<comment type="function">
    <text evidence="17">Catalyzes the dehydration of the S-form of NAD(P)HX at the expense of ADP, which is converted to AMP. Together with NAD(P)HX epimerase, which catalyzes the epimerization of the S- and R-forms, the enzyme allows the repair of both epimers of NAD(P)HX, a damaged form of NAD(P)H that is a result of enzymatic or heat-dependent hydration.</text>
</comment>
<keyword evidence="8 17" id="KW-0521">NADP</keyword>
<keyword evidence="7 17" id="KW-0067">ATP-binding</keyword>
<keyword evidence="12 17" id="KW-0456">Lyase</keyword>
<evidence type="ECO:0000256" key="7">
    <source>
        <dbReference type="ARBA" id="ARBA00022840"/>
    </source>
</evidence>
<comment type="subunit">
    <text evidence="17">Homotetramer.</text>
</comment>
<comment type="similarity">
    <text evidence="3 19">In the N-terminal section; belongs to the NnrE/AIBP family.</text>
</comment>
<evidence type="ECO:0000256" key="17">
    <source>
        <dbReference type="HAMAP-Rule" id="MF_01965"/>
    </source>
</evidence>
<gene>
    <name evidence="18" type="primary">nnrE</name>
    <name evidence="17" type="synonym">nnrD</name>
    <name evidence="22" type="ORF">H9Q79_04380</name>
</gene>
<dbReference type="PROSITE" id="PS51383">
    <property type="entry name" value="YJEF_C_3"/>
    <property type="match status" value="1"/>
</dbReference>
<dbReference type="Pfam" id="PF03853">
    <property type="entry name" value="YjeF_N"/>
    <property type="match status" value="1"/>
</dbReference>
<dbReference type="RefSeq" id="WP_249329267.1">
    <property type="nucleotide sequence ID" value="NZ_CP060635.1"/>
</dbReference>
<feature type="binding site" evidence="18">
    <location>
        <position position="119"/>
    </location>
    <ligand>
        <name>K(+)</name>
        <dbReference type="ChEBI" id="CHEBI:29103"/>
    </ligand>
</feature>
<evidence type="ECO:0000256" key="13">
    <source>
        <dbReference type="ARBA" id="ARBA00023268"/>
    </source>
</evidence>
<dbReference type="Gene3D" id="3.40.50.10260">
    <property type="entry name" value="YjeF N-terminal domain"/>
    <property type="match status" value="1"/>
</dbReference>
<dbReference type="GO" id="GO:0052855">
    <property type="term" value="F:ADP-dependent NAD(P)H-hydrate dehydratase activity"/>
    <property type="evidence" value="ECO:0007669"/>
    <property type="project" value="UniProtKB-UniRule"/>
</dbReference>
<accession>A0A7G9GFF0</accession>
<feature type="binding site" evidence="18">
    <location>
        <begin position="123"/>
        <end position="129"/>
    </location>
    <ligand>
        <name>(6S)-NADPHX</name>
        <dbReference type="ChEBI" id="CHEBI:64076"/>
    </ligand>
</feature>
<keyword evidence="9 18" id="KW-0630">Potassium</keyword>
<dbReference type="NCBIfam" id="TIGR00197">
    <property type="entry name" value="yjeF_nterm"/>
    <property type="match status" value="1"/>
</dbReference>
<evidence type="ECO:0000256" key="19">
    <source>
        <dbReference type="PIRNR" id="PIRNR017184"/>
    </source>
</evidence>
<dbReference type="InterPro" id="IPR000631">
    <property type="entry name" value="CARKD"/>
</dbReference>
<evidence type="ECO:0000313" key="23">
    <source>
        <dbReference type="Proteomes" id="UP000515860"/>
    </source>
</evidence>
<comment type="catalytic activity">
    <reaction evidence="2 18 19">
        <text>(6R)-NADPHX = (6S)-NADPHX</text>
        <dbReference type="Rhea" id="RHEA:32227"/>
        <dbReference type="ChEBI" id="CHEBI:64076"/>
        <dbReference type="ChEBI" id="CHEBI:64077"/>
        <dbReference type="EC" id="5.1.99.6"/>
    </reaction>
</comment>
<evidence type="ECO:0000256" key="10">
    <source>
        <dbReference type="ARBA" id="ARBA00023027"/>
    </source>
</evidence>
<dbReference type="SUPFAM" id="SSF64153">
    <property type="entry name" value="YjeF N-terminal domain-like"/>
    <property type="match status" value="1"/>
</dbReference>
<sequence>MRRILSAEQMRQADQSAMAMGLPSMVLMERAALAVVEEMTGRGLDLSRVCVVCGTGNNGGDGVAAARILCERGWRPAVCLTGNPEKYSEQLKQQIRIAENYPVTFINSFRPSEYTVIIDAIFGIGLRRPVAGTYREIIDGINSSGGTVVSVDIPSGIHTDTGEIMGTAARADLTVTFARGKTGLYLYPGAACAGTVVVRDIGIPVGSGPEGGPGLYCLEPSDLSCLPARDPSGNKGTFRKLLVIAGSDRMCGAAYLAARAALMTGIGMVKIYTPEANRLPLSVLLPEALISTYRESAWNLQEFNRDLEWADSVVIGPGLGTSEFAGRLLAYFLDRNELPCVIDADALNLLASKKELWNALKAPCIITPHVGEMCRLMGTTPEVVKKDLIETARRFATLHQVTCILKDARSVTALPDGRCYLNLSGNSGLATAGSGDVLSGIAAGLAAQYPQLPVPPAALAAYVHGLCGESASSKYSENSMTARNVLEAIPEYL</sequence>
<dbReference type="SUPFAM" id="SSF53613">
    <property type="entry name" value="Ribokinase-like"/>
    <property type="match status" value="1"/>
</dbReference>